<proteinExistence type="inferred from homology"/>
<keyword evidence="5" id="KW-1185">Reference proteome</keyword>
<reference evidence="5" key="1">
    <citation type="journal article" date="2013" name="Genome Announc.">
        <title>Draft genome sequence of the ascomycete Phaeoacremonium aleophilum strain UCR-PA7, a causal agent of the esca disease complex in grapevines.</title>
        <authorList>
            <person name="Blanco-Ulate B."/>
            <person name="Rolshausen P."/>
            <person name="Cantu D."/>
        </authorList>
    </citation>
    <scope>NUCLEOTIDE SEQUENCE [LARGE SCALE GENOMIC DNA]</scope>
    <source>
        <strain evidence="5">UCR-PA7</strain>
    </source>
</reference>
<evidence type="ECO:0000256" key="3">
    <source>
        <dbReference type="ARBA" id="ARBA00023204"/>
    </source>
</evidence>
<evidence type="ECO:0000256" key="2">
    <source>
        <dbReference type="ARBA" id="ARBA00022763"/>
    </source>
</evidence>
<dbReference type="GO" id="GO:0010772">
    <property type="term" value="P:meiotic DNA recombinase assembly involved in reciprocal meiotic recombination"/>
    <property type="evidence" value="ECO:0007669"/>
    <property type="project" value="TreeGrafter"/>
</dbReference>
<accession>R8BPJ5</accession>
<keyword evidence="2" id="KW-0227">DNA damage</keyword>
<keyword evidence="3" id="KW-0234">DNA repair</keyword>
<dbReference type="PANTHER" id="PTHR28529">
    <property type="entry name" value="DNA REPAIR PROTEIN SWI5 HOMOLOG"/>
    <property type="match status" value="1"/>
</dbReference>
<evidence type="ECO:0000256" key="1">
    <source>
        <dbReference type="ARBA" id="ARBA00008060"/>
    </source>
</evidence>
<dbReference type="KEGG" id="tmn:UCRPA7_3283"/>
<organism evidence="4 5">
    <name type="scientific">Phaeoacremonium minimum (strain UCR-PA7)</name>
    <name type="common">Esca disease fungus</name>
    <name type="synonym">Togninia minima</name>
    <dbReference type="NCBI Taxonomy" id="1286976"/>
    <lineage>
        <taxon>Eukaryota</taxon>
        <taxon>Fungi</taxon>
        <taxon>Dikarya</taxon>
        <taxon>Ascomycota</taxon>
        <taxon>Pezizomycotina</taxon>
        <taxon>Sordariomycetes</taxon>
        <taxon>Sordariomycetidae</taxon>
        <taxon>Togniniales</taxon>
        <taxon>Togniniaceae</taxon>
        <taxon>Phaeoacremonium</taxon>
    </lineage>
</organism>
<dbReference type="GeneID" id="19323616"/>
<dbReference type="Gene3D" id="1.20.5.170">
    <property type="match status" value="1"/>
</dbReference>
<dbReference type="GO" id="GO:0000709">
    <property type="term" value="P:meiotic joint molecule formation"/>
    <property type="evidence" value="ECO:0007669"/>
    <property type="project" value="TreeGrafter"/>
</dbReference>
<dbReference type="OrthoDB" id="255837at2759"/>
<dbReference type="PANTHER" id="PTHR28529:SF2">
    <property type="entry name" value="DNA REPAIR PROTEIN SWI5 HOMOLOG"/>
    <property type="match status" value="1"/>
</dbReference>
<dbReference type="HOGENOM" id="CLU_1403334_0_0_1"/>
<dbReference type="GO" id="GO:0032798">
    <property type="term" value="C:Swi5-Sfr1 complex"/>
    <property type="evidence" value="ECO:0007669"/>
    <property type="project" value="TreeGrafter"/>
</dbReference>
<protein>
    <submittedName>
        <fullName evidence="4">Putative dna repair protein swi5 protein</fullName>
    </submittedName>
</protein>
<dbReference type="InterPro" id="IPR010760">
    <property type="entry name" value="DNA-repair_Swi5"/>
</dbReference>
<dbReference type="GO" id="GO:0034974">
    <property type="term" value="C:Swi5-Swi2 complex"/>
    <property type="evidence" value="ECO:0007669"/>
    <property type="project" value="TreeGrafter"/>
</dbReference>
<dbReference type="Pfam" id="PF07061">
    <property type="entry name" value="Swi5"/>
    <property type="match status" value="1"/>
</dbReference>
<dbReference type="eggNOG" id="ENOG502SBQH">
    <property type="taxonomic scope" value="Eukaryota"/>
</dbReference>
<dbReference type="RefSeq" id="XP_007914031.1">
    <property type="nucleotide sequence ID" value="XM_007915840.1"/>
</dbReference>
<evidence type="ECO:0000313" key="5">
    <source>
        <dbReference type="Proteomes" id="UP000014074"/>
    </source>
</evidence>
<evidence type="ECO:0000313" key="4">
    <source>
        <dbReference type="EMBL" id="EOO01220.1"/>
    </source>
</evidence>
<gene>
    <name evidence="4" type="ORF">UCRPA7_3283</name>
</gene>
<dbReference type="EMBL" id="KB933039">
    <property type="protein sequence ID" value="EOO01220.1"/>
    <property type="molecule type" value="Genomic_DNA"/>
</dbReference>
<name>R8BPJ5_PHAM7</name>
<sequence length="194" mass="21471">MPTTRGDLLSSELRFIDEFKMAMVTEVASSHDDAGVLGELSKRLAQYERRLQEIMSTGSLAVPNYGAWDSVTVIKTASGRLLLEKEVPGPQASSEVEIPSHVETHEVKAHVTHFNKVSEALLREALERQAVMETDIKALSQPPEELVGNHIRLLRQYNEVKDVGQQLIGMIADNRGVSIASLYEVEEFGLTADD</sequence>
<comment type="similarity">
    <text evidence="1">Belongs to the SWI5/SAE3 family.</text>
</comment>
<dbReference type="AlphaFoldDB" id="R8BPJ5"/>
<dbReference type="Proteomes" id="UP000014074">
    <property type="component" value="Unassembled WGS sequence"/>
</dbReference>